<feature type="transmembrane region" description="Helical" evidence="1">
    <location>
        <begin position="58"/>
        <end position="77"/>
    </location>
</feature>
<dbReference type="PANTHER" id="PTHR40465">
    <property type="entry name" value="CHROMOSOME 1, WHOLE GENOME SHOTGUN SEQUENCE"/>
    <property type="match status" value="1"/>
</dbReference>
<comment type="caution">
    <text evidence="3">The sequence shown here is derived from an EMBL/GenBank/DDBJ whole genome shotgun (WGS) entry which is preliminary data.</text>
</comment>
<feature type="transmembrane region" description="Helical" evidence="1">
    <location>
        <begin position="196"/>
        <end position="215"/>
    </location>
</feature>
<name>A0AA39UHJ6_9AGAR</name>
<dbReference type="InterPro" id="IPR045339">
    <property type="entry name" value="DUF6534"/>
</dbReference>
<evidence type="ECO:0000313" key="3">
    <source>
        <dbReference type="EMBL" id="KAK0479145.1"/>
    </source>
</evidence>
<evidence type="ECO:0000313" key="4">
    <source>
        <dbReference type="Proteomes" id="UP001175227"/>
    </source>
</evidence>
<protein>
    <recommendedName>
        <fullName evidence="2">DUF6534 domain-containing protein</fullName>
    </recommendedName>
</protein>
<feature type="transmembrane region" description="Helical" evidence="1">
    <location>
        <begin position="131"/>
        <end position="153"/>
    </location>
</feature>
<feature type="transmembrane region" description="Helical" evidence="1">
    <location>
        <begin position="165"/>
        <end position="190"/>
    </location>
</feature>
<keyword evidence="4" id="KW-1185">Reference proteome</keyword>
<feature type="non-terminal residue" evidence="3">
    <location>
        <position position="1"/>
    </location>
</feature>
<gene>
    <name evidence="3" type="ORF">IW261DRAFT_1301130</name>
</gene>
<reference evidence="3" key="1">
    <citation type="submission" date="2023-06" db="EMBL/GenBank/DDBJ databases">
        <authorList>
            <consortium name="Lawrence Berkeley National Laboratory"/>
            <person name="Ahrendt S."/>
            <person name="Sahu N."/>
            <person name="Indic B."/>
            <person name="Wong-Bajracharya J."/>
            <person name="Merenyi Z."/>
            <person name="Ke H.-M."/>
            <person name="Monk M."/>
            <person name="Kocsube S."/>
            <person name="Drula E."/>
            <person name="Lipzen A."/>
            <person name="Balint B."/>
            <person name="Henrissat B."/>
            <person name="Andreopoulos B."/>
            <person name="Martin F.M."/>
            <person name="Harder C.B."/>
            <person name="Rigling D."/>
            <person name="Ford K.L."/>
            <person name="Foster G.D."/>
            <person name="Pangilinan J."/>
            <person name="Papanicolaou A."/>
            <person name="Barry K."/>
            <person name="LaButti K."/>
            <person name="Viragh M."/>
            <person name="Koriabine M."/>
            <person name="Yan M."/>
            <person name="Riley R."/>
            <person name="Champramary S."/>
            <person name="Plett K.L."/>
            <person name="Tsai I.J."/>
            <person name="Slot J."/>
            <person name="Sipos G."/>
            <person name="Plett J."/>
            <person name="Nagy L.G."/>
            <person name="Grigoriev I.V."/>
        </authorList>
    </citation>
    <scope>NUCLEOTIDE SEQUENCE</scope>
    <source>
        <strain evidence="3">ICMP 16352</strain>
    </source>
</reference>
<feature type="non-terminal residue" evidence="3">
    <location>
        <position position="225"/>
    </location>
</feature>
<keyword evidence="1" id="KW-1133">Transmembrane helix</keyword>
<feature type="transmembrane region" description="Helical" evidence="1">
    <location>
        <begin position="12"/>
        <end position="38"/>
    </location>
</feature>
<evidence type="ECO:0000256" key="1">
    <source>
        <dbReference type="SAM" id="Phobius"/>
    </source>
</evidence>
<dbReference type="Pfam" id="PF20152">
    <property type="entry name" value="DUF6534"/>
    <property type="match status" value="1"/>
</dbReference>
<dbReference type="Proteomes" id="UP001175227">
    <property type="component" value="Unassembled WGS sequence"/>
</dbReference>
<proteinExistence type="predicted"/>
<dbReference type="AlphaFoldDB" id="A0AA39UHJ6"/>
<feature type="transmembrane region" description="Helical" evidence="1">
    <location>
        <begin position="97"/>
        <end position="119"/>
    </location>
</feature>
<keyword evidence="1" id="KW-0812">Transmembrane</keyword>
<accession>A0AA39UHJ6</accession>
<feature type="domain" description="DUF6534" evidence="2">
    <location>
        <begin position="139"/>
        <end position="218"/>
    </location>
</feature>
<dbReference type="EMBL" id="JAUEPR010000012">
    <property type="protein sequence ID" value="KAK0479145.1"/>
    <property type="molecule type" value="Genomic_DNA"/>
</dbReference>
<evidence type="ECO:0000259" key="2">
    <source>
        <dbReference type="Pfam" id="PF20152"/>
    </source>
</evidence>
<organism evidence="3 4">
    <name type="scientific">Armillaria novae-zelandiae</name>
    <dbReference type="NCBI Taxonomy" id="153914"/>
    <lineage>
        <taxon>Eukaryota</taxon>
        <taxon>Fungi</taxon>
        <taxon>Dikarya</taxon>
        <taxon>Basidiomycota</taxon>
        <taxon>Agaricomycotina</taxon>
        <taxon>Agaricomycetes</taxon>
        <taxon>Agaricomycetidae</taxon>
        <taxon>Agaricales</taxon>
        <taxon>Marasmiineae</taxon>
        <taxon>Physalacriaceae</taxon>
        <taxon>Armillaria</taxon>
    </lineage>
</organism>
<dbReference type="PANTHER" id="PTHR40465:SF1">
    <property type="entry name" value="DUF6534 DOMAIN-CONTAINING PROTEIN"/>
    <property type="match status" value="1"/>
</dbReference>
<keyword evidence="1" id="KW-0472">Membrane</keyword>
<sequence>YYLAFPKDWSSIRYLVYGIYAAEFGQAMLITHNVFLVFGYSFGDILIGSPFLSQVQLVHAASSVCFLLLIIGTVAYVRQGFYAYRIFVLSRSQTVSAFVICVSLTSSVACIIAGVYSFQAGDITQLGNQKIFITFGVTSALCDIITAICMTYYVNSLSYIILISLIHLTIETGSVTAIVTLLTFILFYAFLHDTFYRVPAVMMTKLYANTLYMMLNSRIRIMGGR</sequence>